<dbReference type="InterPro" id="IPR032269">
    <property type="entry name" value="DUF4833"/>
</dbReference>
<accession>A0ABW5KP09</accession>
<protein>
    <submittedName>
        <fullName evidence="3">DUF4833 domain-containing protein</fullName>
    </submittedName>
</protein>
<dbReference type="EMBL" id="JBHULR010000021">
    <property type="protein sequence ID" value="MFD2550038.1"/>
    <property type="molecule type" value="Genomic_DNA"/>
</dbReference>
<proteinExistence type="predicted"/>
<feature type="signal peptide" evidence="1">
    <location>
        <begin position="1"/>
        <end position="20"/>
    </location>
</feature>
<evidence type="ECO:0000313" key="3">
    <source>
        <dbReference type="EMBL" id="MFD2550038.1"/>
    </source>
</evidence>
<keyword evidence="4" id="KW-1185">Reference proteome</keyword>
<comment type="caution">
    <text evidence="3">The sequence shown here is derived from an EMBL/GenBank/DDBJ whole genome shotgun (WGS) entry which is preliminary data.</text>
</comment>
<feature type="chain" id="PRO_5047266606" evidence="1">
    <location>
        <begin position="21"/>
        <end position="174"/>
    </location>
</feature>
<reference evidence="4" key="1">
    <citation type="journal article" date="2019" name="Int. J. Syst. Evol. Microbiol.">
        <title>The Global Catalogue of Microorganisms (GCM) 10K type strain sequencing project: providing services to taxonomists for standard genome sequencing and annotation.</title>
        <authorList>
            <consortium name="The Broad Institute Genomics Platform"/>
            <consortium name="The Broad Institute Genome Sequencing Center for Infectious Disease"/>
            <person name="Wu L."/>
            <person name="Ma J."/>
        </authorList>
    </citation>
    <scope>NUCLEOTIDE SEQUENCE [LARGE SCALE GENOMIC DNA]</scope>
    <source>
        <strain evidence="4">KCTC 42662</strain>
    </source>
</reference>
<keyword evidence="1" id="KW-0732">Signal</keyword>
<evidence type="ECO:0000259" key="2">
    <source>
        <dbReference type="Pfam" id="PF16117"/>
    </source>
</evidence>
<dbReference type="RefSeq" id="WP_380906448.1">
    <property type="nucleotide sequence ID" value="NZ_JBHUEG010000018.1"/>
</dbReference>
<organism evidence="3 4">
    <name type="scientific">Sphingobacterium suaedae</name>
    <dbReference type="NCBI Taxonomy" id="1686402"/>
    <lineage>
        <taxon>Bacteria</taxon>
        <taxon>Pseudomonadati</taxon>
        <taxon>Bacteroidota</taxon>
        <taxon>Sphingobacteriia</taxon>
        <taxon>Sphingobacteriales</taxon>
        <taxon>Sphingobacteriaceae</taxon>
        <taxon>Sphingobacterium</taxon>
    </lineage>
</organism>
<evidence type="ECO:0000313" key="4">
    <source>
        <dbReference type="Proteomes" id="UP001597545"/>
    </source>
</evidence>
<evidence type="ECO:0000256" key="1">
    <source>
        <dbReference type="SAM" id="SignalP"/>
    </source>
</evidence>
<feature type="domain" description="DUF4833" evidence="2">
    <location>
        <begin position="34"/>
        <end position="170"/>
    </location>
</feature>
<dbReference type="Pfam" id="PF16117">
    <property type="entry name" value="DUF4833"/>
    <property type="match status" value="1"/>
</dbReference>
<name>A0ABW5KP09_9SPHI</name>
<gene>
    <name evidence="3" type="ORF">ACFSR5_20495</name>
</gene>
<dbReference type="Proteomes" id="UP001597545">
    <property type="component" value="Unassembled WGS sequence"/>
</dbReference>
<dbReference type="PROSITE" id="PS51257">
    <property type="entry name" value="PROKAR_LIPOPROTEIN"/>
    <property type="match status" value="1"/>
</dbReference>
<sequence>MRRRLILLLLTIVSCGLAYAQEGYPMPKVKHLLFYIQHNRGHNTFLYQLHMNADGRVIREAPIKVTRQLFDEGGEIKPLTDLQRRFAYGVKINAGRGGDYIFTIAAYPKLKFLLKMKDSTHGAVYTHIHRKRMEVKRLFLVQREGTSGLGTKLDYILFYGMDIQGENVVEKLIP</sequence>